<evidence type="ECO:0000313" key="1">
    <source>
        <dbReference type="EMBL" id="MER6904531.1"/>
    </source>
</evidence>
<comment type="caution">
    <text evidence="1">The sequence shown here is derived from an EMBL/GenBank/DDBJ whole genome shotgun (WGS) entry which is preliminary data.</text>
</comment>
<gene>
    <name evidence="1" type="ORF">ABT322_12255</name>
</gene>
<dbReference type="EMBL" id="JBEPCV010000009">
    <property type="protein sequence ID" value="MER6904531.1"/>
    <property type="molecule type" value="Genomic_DNA"/>
</dbReference>
<keyword evidence="2" id="KW-1185">Reference proteome</keyword>
<evidence type="ECO:0000313" key="2">
    <source>
        <dbReference type="Proteomes" id="UP001490330"/>
    </source>
</evidence>
<reference evidence="1 2" key="1">
    <citation type="submission" date="2024-06" db="EMBL/GenBank/DDBJ databases">
        <title>The Natural Products Discovery Center: Release of the First 8490 Sequenced Strains for Exploring Actinobacteria Biosynthetic Diversity.</title>
        <authorList>
            <person name="Kalkreuter E."/>
            <person name="Kautsar S.A."/>
            <person name="Yang D."/>
            <person name="Bader C.D."/>
            <person name="Teijaro C.N."/>
            <person name="Fluegel L."/>
            <person name="Davis C.M."/>
            <person name="Simpson J.R."/>
            <person name="Lauterbach L."/>
            <person name="Steele A.D."/>
            <person name="Gui C."/>
            <person name="Meng S."/>
            <person name="Li G."/>
            <person name="Viehrig K."/>
            <person name="Ye F."/>
            <person name="Su P."/>
            <person name="Kiefer A.F."/>
            <person name="Nichols A."/>
            <person name="Cepeda A.J."/>
            <person name="Yan W."/>
            <person name="Fan B."/>
            <person name="Jiang Y."/>
            <person name="Adhikari A."/>
            <person name="Zheng C.-J."/>
            <person name="Schuster L."/>
            <person name="Cowan T.M."/>
            <person name="Smanski M.J."/>
            <person name="Chevrette M.G."/>
            <person name="De Carvalho L.P.S."/>
            <person name="Shen B."/>
        </authorList>
    </citation>
    <scope>NUCLEOTIDE SEQUENCE [LARGE SCALE GENOMIC DNA]</scope>
    <source>
        <strain evidence="1 2">NPDC000632</strain>
    </source>
</reference>
<organism evidence="1 2">
    <name type="scientific">Streptomyces flaveolus</name>
    <dbReference type="NCBI Taxonomy" id="67297"/>
    <lineage>
        <taxon>Bacteria</taxon>
        <taxon>Bacillati</taxon>
        <taxon>Actinomycetota</taxon>
        <taxon>Actinomycetes</taxon>
        <taxon>Kitasatosporales</taxon>
        <taxon>Streptomycetaceae</taxon>
        <taxon>Streptomyces</taxon>
    </lineage>
</organism>
<proteinExistence type="predicted"/>
<name>A0ABV1VES2_9ACTN</name>
<sequence length="67" mass="7432">MTASSTGVMIIRVWVEEGSDQPLRAHVRVTADIASGVERSMTLTRVDAVCRVIQEWLEEMLTDRDGG</sequence>
<dbReference type="RefSeq" id="WP_318216794.1">
    <property type="nucleotide sequence ID" value="NZ_JBEPCO010000004.1"/>
</dbReference>
<dbReference type="GeneID" id="97357076"/>
<dbReference type="Proteomes" id="UP001490330">
    <property type="component" value="Unassembled WGS sequence"/>
</dbReference>
<accession>A0ABV1VES2</accession>
<protein>
    <submittedName>
        <fullName evidence="1">Uncharacterized protein</fullName>
    </submittedName>
</protein>